<dbReference type="InterPro" id="IPR012902">
    <property type="entry name" value="N_methyl_site"/>
</dbReference>
<sequence>MIRSRAPGFSLLELLTALTIVAILASISVPSYNGFIARSRRSDAMSALLQLQLAQQRWRADNPAYASRTDMLGWSDGQSTEGYYQLQVESSDAGDYLGKATPQGAQQSDDCGVFAINSQGPVETSPYAGPACWNR</sequence>
<proteinExistence type="predicted"/>
<keyword evidence="2" id="KW-0812">Transmembrane</keyword>
<comment type="caution">
    <text evidence="3">The sequence shown here is derived from an EMBL/GenBank/DDBJ whole genome shotgun (WGS) entry which is preliminary data.</text>
</comment>
<keyword evidence="2" id="KW-0472">Membrane</keyword>
<evidence type="ECO:0000256" key="1">
    <source>
        <dbReference type="ARBA" id="ARBA00022481"/>
    </source>
</evidence>
<dbReference type="RefSeq" id="WP_132973543.1">
    <property type="nucleotide sequence ID" value="NZ_SMFX01000001.1"/>
</dbReference>
<organism evidence="3 4">
    <name type="scientific">Thiogranum longum</name>
    <dbReference type="NCBI Taxonomy" id="1537524"/>
    <lineage>
        <taxon>Bacteria</taxon>
        <taxon>Pseudomonadati</taxon>
        <taxon>Pseudomonadota</taxon>
        <taxon>Gammaproteobacteria</taxon>
        <taxon>Chromatiales</taxon>
        <taxon>Ectothiorhodospiraceae</taxon>
        <taxon>Thiogranum</taxon>
    </lineage>
</organism>
<evidence type="ECO:0000313" key="3">
    <source>
        <dbReference type="EMBL" id="TCK19138.1"/>
    </source>
</evidence>
<name>A0A4R1HCG6_9GAMM</name>
<dbReference type="Proteomes" id="UP000295707">
    <property type="component" value="Unassembled WGS sequence"/>
</dbReference>
<dbReference type="AlphaFoldDB" id="A0A4R1HCG6"/>
<feature type="transmembrane region" description="Helical" evidence="2">
    <location>
        <begin position="12"/>
        <end position="32"/>
    </location>
</feature>
<evidence type="ECO:0000256" key="2">
    <source>
        <dbReference type="SAM" id="Phobius"/>
    </source>
</evidence>
<dbReference type="Pfam" id="PF16732">
    <property type="entry name" value="ComP_DUS"/>
    <property type="match status" value="1"/>
</dbReference>
<protein>
    <submittedName>
        <fullName evidence="3">Type IV pilus assembly protein PilE</fullName>
    </submittedName>
</protein>
<dbReference type="GO" id="GO:0015628">
    <property type="term" value="P:protein secretion by the type II secretion system"/>
    <property type="evidence" value="ECO:0007669"/>
    <property type="project" value="InterPro"/>
</dbReference>
<dbReference type="Pfam" id="PF07963">
    <property type="entry name" value="N_methyl"/>
    <property type="match status" value="1"/>
</dbReference>
<reference evidence="3 4" key="1">
    <citation type="submission" date="2019-03" db="EMBL/GenBank/DDBJ databases">
        <title>Genomic Encyclopedia of Type Strains, Phase IV (KMG-IV): sequencing the most valuable type-strain genomes for metagenomic binning, comparative biology and taxonomic classification.</title>
        <authorList>
            <person name="Goeker M."/>
        </authorList>
    </citation>
    <scope>NUCLEOTIDE SEQUENCE [LARGE SCALE GENOMIC DNA]</scope>
    <source>
        <strain evidence="3 4">DSM 19610</strain>
    </source>
</reference>
<evidence type="ECO:0000313" key="4">
    <source>
        <dbReference type="Proteomes" id="UP000295707"/>
    </source>
</evidence>
<dbReference type="InterPro" id="IPR045584">
    <property type="entry name" value="Pilin-like"/>
</dbReference>
<gene>
    <name evidence="3" type="ORF">DFR30_2434</name>
</gene>
<dbReference type="EMBL" id="SMFX01000001">
    <property type="protein sequence ID" value="TCK19138.1"/>
    <property type="molecule type" value="Genomic_DNA"/>
</dbReference>
<dbReference type="GO" id="GO:0043683">
    <property type="term" value="P:type IV pilus assembly"/>
    <property type="evidence" value="ECO:0007669"/>
    <property type="project" value="InterPro"/>
</dbReference>
<dbReference type="Gene3D" id="3.30.700.10">
    <property type="entry name" value="Glycoprotein, Type 4 Pilin"/>
    <property type="match status" value="1"/>
</dbReference>
<accession>A0A4R1HCG6</accession>
<keyword evidence="2" id="KW-1133">Transmembrane helix</keyword>
<dbReference type="InterPro" id="IPR031982">
    <property type="entry name" value="PilE-like"/>
</dbReference>
<dbReference type="PRINTS" id="PR00813">
    <property type="entry name" value="BCTERIALGSPG"/>
</dbReference>
<keyword evidence="4" id="KW-1185">Reference proteome</keyword>
<keyword evidence="1" id="KW-0488">Methylation</keyword>
<dbReference type="NCBIfam" id="TIGR02532">
    <property type="entry name" value="IV_pilin_GFxxxE"/>
    <property type="match status" value="1"/>
</dbReference>
<dbReference type="SUPFAM" id="SSF54523">
    <property type="entry name" value="Pili subunits"/>
    <property type="match status" value="1"/>
</dbReference>
<dbReference type="InterPro" id="IPR000983">
    <property type="entry name" value="Bac_GSPG_pilin"/>
</dbReference>
<dbReference type="GO" id="GO:0015627">
    <property type="term" value="C:type II protein secretion system complex"/>
    <property type="evidence" value="ECO:0007669"/>
    <property type="project" value="InterPro"/>
</dbReference>
<dbReference type="OrthoDB" id="5296638at2"/>